<evidence type="ECO:0000256" key="1">
    <source>
        <dbReference type="PROSITE-ProRule" id="PRU00169"/>
    </source>
</evidence>
<dbReference type="Proteomes" id="UP001597308">
    <property type="component" value="Unassembled WGS sequence"/>
</dbReference>
<feature type="domain" description="Response regulatory" evidence="2">
    <location>
        <begin position="2"/>
        <end position="113"/>
    </location>
</feature>
<evidence type="ECO:0000313" key="3">
    <source>
        <dbReference type="EMBL" id="MFD1702475.1"/>
    </source>
</evidence>
<dbReference type="RefSeq" id="WP_378797811.1">
    <property type="nucleotide sequence ID" value="NZ_JBHUER010000003.1"/>
</dbReference>
<accession>A0ABW4K8S4</accession>
<dbReference type="InterPro" id="IPR001789">
    <property type="entry name" value="Sig_transdc_resp-reg_receiver"/>
</dbReference>
<gene>
    <name evidence="3" type="ORF">ACFSCV_05585</name>
</gene>
<dbReference type="InterPro" id="IPR011006">
    <property type="entry name" value="CheY-like_superfamily"/>
</dbReference>
<comment type="caution">
    <text evidence="3">The sequence shown here is derived from an EMBL/GenBank/DDBJ whole genome shotgun (WGS) entry which is preliminary data.</text>
</comment>
<dbReference type="SMART" id="SM00448">
    <property type="entry name" value="REC"/>
    <property type="match status" value="1"/>
</dbReference>
<proteinExistence type="predicted"/>
<dbReference type="Gene3D" id="3.40.50.2300">
    <property type="match status" value="1"/>
</dbReference>
<feature type="modified residue" description="4-aspartylphosphate" evidence="1">
    <location>
        <position position="52"/>
    </location>
</feature>
<keyword evidence="4" id="KW-1185">Reference proteome</keyword>
<sequence>MRVLIVEDDMIIAGHLGPLVARAGHELVGLAADRGSAIALLQSVTVDFAFVDIHLIDGWTGVDVVRAAVAAGAAAAFTTANFGLVPNDFAGAMGLIEKPYDEARILDVLAFVQARLEGGTEVPPPQGFALSPYWKGRPQSASAPSPAPLLPRANLQI</sequence>
<reference evidence="4" key="1">
    <citation type="journal article" date="2019" name="Int. J. Syst. Evol. Microbiol.">
        <title>The Global Catalogue of Microorganisms (GCM) 10K type strain sequencing project: providing services to taxonomists for standard genome sequencing and annotation.</title>
        <authorList>
            <consortium name="The Broad Institute Genomics Platform"/>
            <consortium name="The Broad Institute Genome Sequencing Center for Infectious Disease"/>
            <person name="Wu L."/>
            <person name="Ma J."/>
        </authorList>
    </citation>
    <scope>NUCLEOTIDE SEQUENCE [LARGE SCALE GENOMIC DNA]</scope>
    <source>
        <strain evidence="4">KCTC 23707</strain>
    </source>
</reference>
<dbReference type="EMBL" id="JBHUER010000003">
    <property type="protein sequence ID" value="MFD1702475.1"/>
    <property type="molecule type" value="Genomic_DNA"/>
</dbReference>
<keyword evidence="1" id="KW-0597">Phosphoprotein</keyword>
<dbReference type="PROSITE" id="PS50110">
    <property type="entry name" value="RESPONSE_REGULATORY"/>
    <property type="match status" value="1"/>
</dbReference>
<dbReference type="SUPFAM" id="SSF52172">
    <property type="entry name" value="CheY-like"/>
    <property type="match status" value="1"/>
</dbReference>
<evidence type="ECO:0000259" key="2">
    <source>
        <dbReference type="PROSITE" id="PS50110"/>
    </source>
</evidence>
<organism evidence="3 4">
    <name type="scientific">Methylopila henanensis</name>
    <dbReference type="NCBI Taxonomy" id="873516"/>
    <lineage>
        <taxon>Bacteria</taxon>
        <taxon>Pseudomonadati</taxon>
        <taxon>Pseudomonadota</taxon>
        <taxon>Alphaproteobacteria</taxon>
        <taxon>Hyphomicrobiales</taxon>
        <taxon>Methylopilaceae</taxon>
        <taxon>Methylopila</taxon>
    </lineage>
</organism>
<name>A0ABW4K8S4_9HYPH</name>
<protein>
    <submittedName>
        <fullName evidence="3">Response regulator</fullName>
    </submittedName>
</protein>
<evidence type="ECO:0000313" key="4">
    <source>
        <dbReference type="Proteomes" id="UP001597308"/>
    </source>
</evidence>